<dbReference type="Gene3D" id="1.25.40.10">
    <property type="entry name" value="Tetratricopeptide repeat domain"/>
    <property type="match status" value="2"/>
</dbReference>
<dbReference type="SMART" id="SM00028">
    <property type="entry name" value="TPR"/>
    <property type="match status" value="4"/>
</dbReference>
<dbReference type="PROSITE" id="PS50005">
    <property type="entry name" value="TPR"/>
    <property type="match status" value="2"/>
</dbReference>
<reference evidence="5 6" key="1">
    <citation type="journal article" date="2019" name="Int. J. Syst. Evol. Microbiol.">
        <title>The Global Catalogue of Microorganisms (GCM) 10K type strain sequencing project: providing services to taxonomists for standard genome sequencing and annotation.</title>
        <authorList>
            <consortium name="The Broad Institute Genomics Platform"/>
            <consortium name="The Broad Institute Genome Sequencing Center for Infectious Disease"/>
            <person name="Wu L."/>
            <person name="Ma J."/>
        </authorList>
    </citation>
    <scope>NUCLEOTIDE SEQUENCE [LARGE SCALE GENOMIC DNA]</scope>
    <source>
        <strain evidence="5 6">YIM 94188</strain>
    </source>
</reference>
<evidence type="ECO:0000313" key="6">
    <source>
        <dbReference type="Proteomes" id="UP001596408"/>
    </source>
</evidence>
<accession>A0ABD5TUT6</accession>
<gene>
    <name evidence="5" type="ORF">ACFQEV_04005</name>
</gene>
<dbReference type="InterPro" id="IPR011990">
    <property type="entry name" value="TPR-like_helical_dom_sf"/>
</dbReference>
<proteinExistence type="predicted"/>
<dbReference type="Pfam" id="PF13432">
    <property type="entry name" value="TPR_16"/>
    <property type="match status" value="1"/>
</dbReference>
<feature type="region of interest" description="Disordered" evidence="4">
    <location>
        <begin position="125"/>
        <end position="144"/>
    </location>
</feature>
<protein>
    <submittedName>
        <fullName evidence="5">Tetratricopeptide repeat protein</fullName>
    </submittedName>
</protein>
<dbReference type="Pfam" id="PF13431">
    <property type="entry name" value="TPR_17"/>
    <property type="match status" value="1"/>
</dbReference>
<dbReference type="EMBL" id="JBHSXH010000009">
    <property type="protein sequence ID" value="MFC6824160.1"/>
    <property type="molecule type" value="Genomic_DNA"/>
</dbReference>
<dbReference type="InterPro" id="IPR051685">
    <property type="entry name" value="Ycf3/AcsC/BcsC/TPR_MFPF"/>
</dbReference>
<feature type="region of interest" description="Disordered" evidence="4">
    <location>
        <begin position="1"/>
        <end position="28"/>
    </location>
</feature>
<dbReference type="PANTHER" id="PTHR44943">
    <property type="entry name" value="CELLULOSE SYNTHASE OPERON PROTEIN C"/>
    <property type="match status" value="1"/>
</dbReference>
<dbReference type="AlphaFoldDB" id="A0ABD5TUT6"/>
<keyword evidence="1" id="KW-0677">Repeat</keyword>
<evidence type="ECO:0000256" key="2">
    <source>
        <dbReference type="ARBA" id="ARBA00022803"/>
    </source>
</evidence>
<keyword evidence="6" id="KW-1185">Reference proteome</keyword>
<feature type="repeat" description="TPR" evidence="3">
    <location>
        <begin position="58"/>
        <end position="91"/>
    </location>
</feature>
<dbReference type="InterPro" id="IPR019734">
    <property type="entry name" value="TPR_rpt"/>
</dbReference>
<dbReference type="SUPFAM" id="SSF48452">
    <property type="entry name" value="TPR-like"/>
    <property type="match status" value="2"/>
</dbReference>
<organism evidence="5 6">
    <name type="scientific">Halopelagius fulvigenes</name>
    <dbReference type="NCBI Taxonomy" id="1198324"/>
    <lineage>
        <taxon>Archaea</taxon>
        <taxon>Methanobacteriati</taxon>
        <taxon>Methanobacteriota</taxon>
        <taxon>Stenosarchaea group</taxon>
        <taxon>Halobacteria</taxon>
        <taxon>Halobacteriales</taxon>
        <taxon>Haloferacaceae</taxon>
    </lineage>
</organism>
<sequence length="255" mass="27662">MKTASRSHRYSDGQGFDDPYEGFDLGPDGPVVDVDPVDDYALAELVEEASLVAEDVDVAALVDVGLDYLAVEQYEQAIDAFGRAAFYAEEGSREARTAWVNKGVALALLGEYDEAAGAHREALRIGDGTPADGRASSTSPDDDISATAHANLAYALWELGESTRPLEHAERAVTLDPRLAEAWYDRGYFLNESGRHEEALTCLDNALTLGLRDSWVHDERARALDALGEYEAAAEAENRVTGGRIRRGDAARLTE</sequence>
<comment type="caution">
    <text evidence="5">The sequence shown here is derived from an EMBL/GenBank/DDBJ whole genome shotgun (WGS) entry which is preliminary data.</text>
</comment>
<evidence type="ECO:0000256" key="1">
    <source>
        <dbReference type="ARBA" id="ARBA00022737"/>
    </source>
</evidence>
<dbReference type="PANTHER" id="PTHR44943:SF8">
    <property type="entry name" value="TPR REPEAT-CONTAINING PROTEIN MJ0263"/>
    <property type="match status" value="1"/>
</dbReference>
<evidence type="ECO:0000256" key="4">
    <source>
        <dbReference type="SAM" id="MobiDB-lite"/>
    </source>
</evidence>
<dbReference type="Proteomes" id="UP001596408">
    <property type="component" value="Unassembled WGS sequence"/>
</dbReference>
<keyword evidence="2 3" id="KW-0802">TPR repeat</keyword>
<dbReference type="RefSeq" id="WP_379692784.1">
    <property type="nucleotide sequence ID" value="NZ_JBHSXH010000009.1"/>
</dbReference>
<evidence type="ECO:0000256" key="3">
    <source>
        <dbReference type="PROSITE-ProRule" id="PRU00339"/>
    </source>
</evidence>
<evidence type="ECO:0000313" key="5">
    <source>
        <dbReference type="EMBL" id="MFC6824160.1"/>
    </source>
</evidence>
<feature type="repeat" description="TPR" evidence="3">
    <location>
        <begin position="180"/>
        <end position="213"/>
    </location>
</feature>
<name>A0ABD5TUT6_9EURY</name>